<evidence type="ECO:0000256" key="5">
    <source>
        <dbReference type="ARBA" id="ARBA00022691"/>
    </source>
</evidence>
<comment type="caution">
    <text evidence="7">The sequence shown here is derived from an EMBL/GenBank/DDBJ whole genome shotgun (WGS) entry which is preliminary data.</text>
</comment>
<dbReference type="EC" id="2.1.1.170" evidence="6"/>
<dbReference type="NCBIfam" id="TIGR00138">
    <property type="entry name" value="rsmG_gidB"/>
    <property type="match status" value="1"/>
</dbReference>
<feature type="binding site" evidence="6">
    <location>
        <position position="148"/>
    </location>
    <ligand>
        <name>S-adenosyl-L-methionine</name>
        <dbReference type="ChEBI" id="CHEBI:59789"/>
    </ligand>
</feature>
<evidence type="ECO:0000256" key="3">
    <source>
        <dbReference type="ARBA" id="ARBA00022603"/>
    </source>
</evidence>
<dbReference type="PANTHER" id="PTHR31760:SF0">
    <property type="entry name" value="S-ADENOSYL-L-METHIONINE-DEPENDENT METHYLTRANSFERASES SUPERFAMILY PROTEIN"/>
    <property type="match status" value="1"/>
</dbReference>
<evidence type="ECO:0000313" key="8">
    <source>
        <dbReference type="Proteomes" id="UP001597308"/>
    </source>
</evidence>
<keyword evidence="3 6" id="KW-0489">Methyltransferase</keyword>
<evidence type="ECO:0000256" key="1">
    <source>
        <dbReference type="ARBA" id="ARBA00022490"/>
    </source>
</evidence>
<protein>
    <recommendedName>
        <fullName evidence="6">Ribosomal RNA small subunit methyltransferase G</fullName>
        <ecNumber evidence="6">2.1.1.170</ecNumber>
    </recommendedName>
    <alternativeName>
        <fullName evidence="6">16S rRNA 7-methylguanosine methyltransferase</fullName>
        <shortName evidence="6">16S rRNA m7G methyltransferase</shortName>
    </alternativeName>
</protein>
<dbReference type="SUPFAM" id="SSF53335">
    <property type="entry name" value="S-adenosyl-L-methionine-dependent methyltransferases"/>
    <property type="match status" value="1"/>
</dbReference>
<comment type="caution">
    <text evidence="6">Lacks conserved residue(s) required for the propagation of feature annotation.</text>
</comment>
<keyword evidence="2 6" id="KW-0698">rRNA processing</keyword>
<keyword evidence="1 6" id="KW-0963">Cytoplasm</keyword>
<dbReference type="HAMAP" id="MF_00074">
    <property type="entry name" value="16SrRNA_methyltr_G"/>
    <property type="match status" value="1"/>
</dbReference>
<dbReference type="GO" id="GO:0008168">
    <property type="term" value="F:methyltransferase activity"/>
    <property type="evidence" value="ECO:0007669"/>
    <property type="project" value="UniProtKB-KW"/>
</dbReference>
<keyword evidence="8" id="KW-1185">Reference proteome</keyword>
<dbReference type="Pfam" id="PF02527">
    <property type="entry name" value="GidB"/>
    <property type="match status" value="1"/>
</dbReference>
<reference evidence="8" key="1">
    <citation type="journal article" date="2019" name="Int. J. Syst. Evol. Microbiol.">
        <title>The Global Catalogue of Microorganisms (GCM) 10K type strain sequencing project: providing services to taxonomists for standard genome sequencing and annotation.</title>
        <authorList>
            <consortium name="The Broad Institute Genomics Platform"/>
            <consortium name="The Broad Institute Genome Sequencing Center for Infectious Disease"/>
            <person name="Wu L."/>
            <person name="Ma J."/>
        </authorList>
    </citation>
    <scope>NUCLEOTIDE SEQUENCE [LARGE SCALE GENOMIC DNA]</scope>
    <source>
        <strain evidence="8">KCTC 23707</strain>
    </source>
</reference>
<feature type="binding site" evidence="6">
    <location>
        <position position="85"/>
    </location>
    <ligand>
        <name>S-adenosyl-L-methionine</name>
        <dbReference type="ChEBI" id="CHEBI:59789"/>
    </ligand>
</feature>
<gene>
    <name evidence="6 7" type="primary">rsmG</name>
    <name evidence="7" type="ORF">ACFSCV_09400</name>
</gene>
<keyword evidence="5 6" id="KW-0949">S-adenosyl-L-methionine</keyword>
<feature type="binding site" evidence="6">
    <location>
        <position position="80"/>
    </location>
    <ligand>
        <name>S-adenosyl-L-methionine</name>
        <dbReference type="ChEBI" id="CHEBI:59789"/>
    </ligand>
</feature>
<evidence type="ECO:0000256" key="4">
    <source>
        <dbReference type="ARBA" id="ARBA00022679"/>
    </source>
</evidence>
<feature type="binding site" evidence="6">
    <location>
        <begin position="131"/>
        <end position="132"/>
    </location>
    <ligand>
        <name>S-adenosyl-L-methionine</name>
        <dbReference type="ChEBI" id="CHEBI:59789"/>
    </ligand>
</feature>
<dbReference type="Gene3D" id="3.40.50.150">
    <property type="entry name" value="Vaccinia Virus protein VP39"/>
    <property type="match status" value="1"/>
</dbReference>
<dbReference type="GO" id="GO:0032259">
    <property type="term" value="P:methylation"/>
    <property type="evidence" value="ECO:0007669"/>
    <property type="project" value="UniProtKB-KW"/>
</dbReference>
<dbReference type="EMBL" id="JBHUER010000006">
    <property type="protein sequence ID" value="MFD1703221.1"/>
    <property type="molecule type" value="Genomic_DNA"/>
</dbReference>
<comment type="similarity">
    <text evidence="6">Belongs to the methyltransferase superfamily. RNA methyltransferase RsmG family.</text>
</comment>
<dbReference type="RefSeq" id="WP_378799230.1">
    <property type="nucleotide sequence ID" value="NZ_JBHUER010000006.1"/>
</dbReference>
<organism evidence="7 8">
    <name type="scientific">Methylopila henanensis</name>
    <dbReference type="NCBI Taxonomy" id="873516"/>
    <lineage>
        <taxon>Bacteria</taxon>
        <taxon>Pseudomonadati</taxon>
        <taxon>Pseudomonadota</taxon>
        <taxon>Alphaproteobacteria</taxon>
        <taxon>Hyphomicrobiales</taxon>
        <taxon>Methylopilaceae</taxon>
        <taxon>Methylopila</taxon>
    </lineage>
</organism>
<evidence type="ECO:0000256" key="6">
    <source>
        <dbReference type="HAMAP-Rule" id="MF_00074"/>
    </source>
</evidence>
<name>A0ABW4K822_9HYPH</name>
<comment type="function">
    <text evidence="6">Specifically methylates the N7 position of guanine in position 527 of 16S rRNA.</text>
</comment>
<proteinExistence type="inferred from homology"/>
<dbReference type="PIRSF" id="PIRSF003078">
    <property type="entry name" value="GidB"/>
    <property type="match status" value="1"/>
</dbReference>
<evidence type="ECO:0000256" key="2">
    <source>
        <dbReference type="ARBA" id="ARBA00022552"/>
    </source>
</evidence>
<dbReference type="InterPro" id="IPR029063">
    <property type="entry name" value="SAM-dependent_MTases_sf"/>
</dbReference>
<dbReference type="PANTHER" id="PTHR31760">
    <property type="entry name" value="S-ADENOSYL-L-METHIONINE-DEPENDENT METHYLTRANSFERASES SUPERFAMILY PROTEIN"/>
    <property type="match status" value="1"/>
</dbReference>
<accession>A0ABW4K822</accession>
<sequence>MGVDPAARGTDRAAAERLVDVSRETWTRWEALVAALDKWQATMNLVAPNTLATVWTRHVADGAQLLPLAPQDARMWVDLGSGGGFPGLVVAAALAGRTQVHLVESNLKKAAFLREAARTMDVAVTVHAARAEAVLGPVVPRADVVSARALAPLADLIAMAAPLLKTGAVGLFPKGEKAEAELTAAAKSWNINASFHPSLTEPDARIVRVDGLAERRGAE</sequence>
<keyword evidence="4 6" id="KW-0808">Transferase</keyword>
<comment type="subcellular location">
    <subcellularLocation>
        <location evidence="6">Cytoplasm</location>
    </subcellularLocation>
</comment>
<dbReference type="Proteomes" id="UP001597308">
    <property type="component" value="Unassembled WGS sequence"/>
</dbReference>
<comment type="catalytic activity">
    <reaction evidence="6">
        <text>guanosine(527) in 16S rRNA + S-adenosyl-L-methionine = N(7)-methylguanosine(527) in 16S rRNA + S-adenosyl-L-homocysteine</text>
        <dbReference type="Rhea" id="RHEA:42732"/>
        <dbReference type="Rhea" id="RHEA-COMP:10209"/>
        <dbReference type="Rhea" id="RHEA-COMP:10210"/>
        <dbReference type="ChEBI" id="CHEBI:57856"/>
        <dbReference type="ChEBI" id="CHEBI:59789"/>
        <dbReference type="ChEBI" id="CHEBI:74269"/>
        <dbReference type="ChEBI" id="CHEBI:74480"/>
        <dbReference type="EC" id="2.1.1.170"/>
    </reaction>
</comment>
<dbReference type="InterPro" id="IPR003682">
    <property type="entry name" value="rRNA_ssu_MeTfrase_G"/>
</dbReference>
<evidence type="ECO:0000313" key="7">
    <source>
        <dbReference type="EMBL" id="MFD1703221.1"/>
    </source>
</evidence>